<name>A0A0A7RLY9_9BETA</name>
<reference evidence="1 2" key="1">
    <citation type="journal article" date="1993" name="J. Virol.">
        <title>Identification of a lytic-phase origin of DNA replication in human herpesvirus 6B strain Z29.</title>
        <authorList>
            <person name="Dewhurst S."/>
            <person name="Dollard S.C."/>
            <person name="Pellett P.E."/>
            <person name="Dambaugh T.R."/>
        </authorList>
    </citation>
    <scope>NUCLEOTIDE SEQUENCE [LARGE SCALE GENOMIC DNA]</scope>
    <source>
        <strain evidence="1">AJ</strain>
    </source>
</reference>
<evidence type="ECO:0000313" key="2">
    <source>
        <dbReference type="Proteomes" id="UP000142548"/>
    </source>
</evidence>
<dbReference type="InterPro" id="IPR010302">
    <property type="entry name" value="UL27-like_protein_herpesevirus"/>
</dbReference>
<reference evidence="1 2" key="3">
    <citation type="journal article" date="2015" name="Genome Announc.">
        <title>Complete Genome Sequence of the Human Herpesvirus 6A Strain AJ from Africa Resembles Strain GS from North America.</title>
        <authorList>
            <person name="Tweedy J."/>
            <person name="Spyrou M.A."/>
            <person name="Donaldson C.D."/>
            <person name="Depledge D."/>
            <person name="Breuer J."/>
            <person name="Gompels U.A."/>
        </authorList>
    </citation>
    <scope>NUCLEOTIDE SEQUENCE [LARGE SCALE GENOMIC DNA]</scope>
    <source>
        <strain evidence="1">AJ</strain>
    </source>
</reference>
<organism evidence="1 2">
    <name type="scientific">Human betaherpesvirus 6A</name>
    <dbReference type="NCBI Taxonomy" id="32603"/>
    <lineage>
        <taxon>Viruses</taxon>
        <taxon>Duplodnaviria</taxon>
        <taxon>Heunggongvirae</taxon>
        <taxon>Peploviricota</taxon>
        <taxon>Herviviricetes</taxon>
        <taxon>Herpesvirales</taxon>
        <taxon>Orthoherpesviridae</taxon>
        <taxon>Betaherpesvirinae</taxon>
        <taxon>Roseolovirus</taxon>
        <taxon>Roseolovirus humanbeta6a</taxon>
    </lineage>
</organism>
<dbReference type="EMBL" id="KP257584">
    <property type="protein sequence ID" value="AJA36222.1"/>
    <property type="molecule type" value="Genomic_DNA"/>
</dbReference>
<accession>A0A0A7RLY9</accession>
<sequence length="1227" mass="141477">MDLEAKEISGDIPNDNALAELCRLCESADLSQIENFVGRYKNWCLSIIWPRNCWLRFTPRKDVAGYTEKMFEDMDDHYQGFVEKLCLLGTIQIPYRDVPILIGRSKRIFLHDLETDTLHFVCDNFEQFVRYGVLGTNIITCAEPVYRHGLYEGPRFESLENLMNNDVLRSPYTLNVHVKLNRKGVLGIKAMRKHYIAMLREFDELARCASLDDVERFVSLNIGRDLRLDMPVFKSLTLGTRDSVWTATCRLANLKEQEDLVEKVVVLGYLNDHDYESKCTRPILCIGKSGKIYYYDWIDNVLVKLGDCLLTFLRVGFARLFADCGYEKIGKISMRFGRMSTLGMSETYQSCMSLKIVPVCNDEFALSSCVPTLDFDVDVLSAAYGDGLEISSPGLRCCIAWPPMYALTLGEFYHFHTHRWVSAYDWSSLLDADEFMSAVGYAHPIYRDPNPDYDPYVMHTSTGKTIAVDTVTEKVYIIAESLVQFFNIGLRQFPPFAEAELDPEQEKMWFGETKCGREEFILLQRNLPAMKDYVAKHSGERIRVDAFQDFDFSFCSLSDIYYLTGPGILEKITEKDYAIIGTCARSQAEPNCRAAIVMGSNCHIYIYVENRISKVSKSLRTFIRRGFDELLYKEKYSLDWSDDTLFYISDTETENLNRMLNGELPVLRSKPRHMCVRKDRLVKDRSKILFAVRLDEEDSPTVKFITKFLTPVFVGRLPATNRFVVPVSRARLTNGLQGTAAARFGIKGLHPSSDCLVWNILLDYEYETYKYPSTYIRADQIADMVKGLKFMDNFNEKWQCITKLAFLGLYAGASLFNFTSKPTLGYWCRYLSEYASMLLFQFESKLKELTKESTRQLGGYNLCHWGQELKDCLENKSDVFFRYDFFERIESCLIEHFMLLCGCVECRRMFIMYNKRGRKFDFGHSVRIQCFPMIGSIRLPAFLHLGEPYDVSLSSLIAKDLGLSMIEGQIELSRLPISLQISVTPDKKALLTFLTNIVFIVFVVNTLYRVINAELDIYYDLFTEEVGKLCVAMEEEMKLGRNGCLGDLCYFSPMKQMKEIVRCPGEKSQFILKCWEALRIGFSVPAYKDYDETPFMEMFFMHHLHVKRFHEDNDRDLVSCDNLIPGFFIVNTDGENFLQRLQRVVLPVAEDYLTNTRCINGTMAFFFSGLKYFGSGNHRGFQISPEKDVRAIAYKLGSLDVLRDDYKYYEYTPPDCPGELNGYGGDE</sequence>
<evidence type="ECO:0000313" key="1">
    <source>
        <dbReference type="EMBL" id="AJA36222.1"/>
    </source>
</evidence>
<dbReference type="Proteomes" id="UP000142548">
    <property type="component" value="Genome"/>
</dbReference>
<gene>
    <name evidence="1" type="primary">U7</name>
</gene>
<protein>
    <submittedName>
        <fullName evidence="1">U7 protein</fullName>
    </submittedName>
</protein>
<proteinExistence type="predicted"/>
<dbReference type="Pfam" id="PF02393">
    <property type="entry name" value="US22"/>
    <property type="match status" value="2"/>
</dbReference>
<dbReference type="InterPro" id="IPR003360">
    <property type="entry name" value="US22-like"/>
</dbReference>
<reference evidence="1 2" key="2">
    <citation type="journal article" date="2002" name="J. Virol. Methods">
        <title>Characterisation of a human herpesvirus 6 variant A 'amplicon' and replication modulation by U94-Rep 'latency gene'.</title>
        <authorList>
            <person name="Turner S."/>
            <person name="DiLuca D."/>
            <person name="Gompels U."/>
        </authorList>
    </citation>
    <scope>NUCLEOTIDE SEQUENCE [LARGE SCALE GENOMIC DNA]</scope>
    <source>
        <strain evidence="1">AJ</strain>
    </source>
</reference>
<dbReference type="Pfam" id="PF05999">
    <property type="entry name" value="Herpes_U5"/>
    <property type="match status" value="1"/>
</dbReference>